<dbReference type="Pfam" id="PF00015">
    <property type="entry name" value="MCPsignal"/>
    <property type="match status" value="1"/>
</dbReference>
<keyword evidence="4" id="KW-0175">Coiled coil</keyword>
<evidence type="ECO:0000259" key="7">
    <source>
        <dbReference type="PROSITE" id="PS50885"/>
    </source>
</evidence>
<evidence type="ECO:0000313" key="8">
    <source>
        <dbReference type="EMBL" id="MBP2020893.1"/>
    </source>
</evidence>
<dbReference type="Gene3D" id="1.10.287.950">
    <property type="entry name" value="Methyl-accepting chemotaxis protein"/>
    <property type="match status" value="1"/>
</dbReference>
<gene>
    <name evidence="8" type="ORF">J2Z44_000677</name>
</gene>
<dbReference type="Proteomes" id="UP001519308">
    <property type="component" value="Unassembled WGS sequence"/>
</dbReference>
<evidence type="ECO:0000256" key="3">
    <source>
        <dbReference type="PROSITE-ProRule" id="PRU00284"/>
    </source>
</evidence>
<organism evidence="8 9">
    <name type="scientific">Clostridium punense</name>
    <dbReference type="NCBI Taxonomy" id="1054297"/>
    <lineage>
        <taxon>Bacteria</taxon>
        <taxon>Bacillati</taxon>
        <taxon>Bacillota</taxon>
        <taxon>Clostridia</taxon>
        <taxon>Eubacteriales</taxon>
        <taxon>Clostridiaceae</taxon>
        <taxon>Clostridium</taxon>
    </lineage>
</organism>
<evidence type="ECO:0000256" key="2">
    <source>
        <dbReference type="ARBA" id="ARBA00029447"/>
    </source>
</evidence>
<feature type="domain" description="Methyl-accepting transducer" evidence="6">
    <location>
        <begin position="296"/>
        <end position="547"/>
    </location>
</feature>
<dbReference type="Pfam" id="PF00672">
    <property type="entry name" value="HAMP"/>
    <property type="match status" value="1"/>
</dbReference>
<keyword evidence="9" id="KW-1185">Reference proteome</keyword>
<evidence type="ECO:0000256" key="4">
    <source>
        <dbReference type="SAM" id="Coils"/>
    </source>
</evidence>
<evidence type="ECO:0000256" key="1">
    <source>
        <dbReference type="ARBA" id="ARBA00023224"/>
    </source>
</evidence>
<dbReference type="InterPro" id="IPR024478">
    <property type="entry name" value="HlyB_4HB_MCP"/>
</dbReference>
<feature type="transmembrane region" description="Helical" evidence="5">
    <location>
        <begin position="202"/>
        <end position="224"/>
    </location>
</feature>
<dbReference type="PANTHER" id="PTHR32089">
    <property type="entry name" value="METHYL-ACCEPTING CHEMOTAXIS PROTEIN MCPB"/>
    <property type="match status" value="1"/>
</dbReference>
<name>A0ABS4JZD0_9CLOT</name>
<keyword evidence="5" id="KW-1133">Transmembrane helix</keyword>
<dbReference type="CDD" id="cd06225">
    <property type="entry name" value="HAMP"/>
    <property type="match status" value="1"/>
</dbReference>
<dbReference type="PROSITE" id="PS50885">
    <property type="entry name" value="HAMP"/>
    <property type="match status" value="1"/>
</dbReference>
<reference evidence="8 9" key="1">
    <citation type="submission" date="2021-03" db="EMBL/GenBank/DDBJ databases">
        <title>Genomic Encyclopedia of Type Strains, Phase IV (KMG-IV): sequencing the most valuable type-strain genomes for metagenomic binning, comparative biology and taxonomic classification.</title>
        <authorList>
            <person name="Goeker M."/>
        </authorList>
    </citation>
    <scope>NUCLEOTIDE SEQUENCE [LARGE SCALE GENOMIC DNA]</scope>
    <source>
        <strain evidence="8 9">DSM 28650</strain>
    </source>
</reference>
<dbReference type="InterPro" id="IPR003660">
    <property type="entry name" value="HAMP_dom"/>
</dbReference>
<sequence>MKKVKEKKQGKGLLSKVSIKMKLILGFLIITLLIGAVGTLGTLAMRQVNNNGKKISDSKLASVEKVTYIRHNILTVRVNVVSILDESQKTRIQDYLGDMGGLVALNDKLLKELEAIPNKTKEEEELYKEKILPELTKYRATREKVIEAVKANNYAEARRLYDFELLGQSTLLENALTKMIQANLNESERLKSENNSIYSSSLYFMLIIIALGVVVAVGVGTYLATHIDRRLKKVIKFVKEFGDGDLTQSFQITTNDEIGMLESSINKAMENMRNLIKEINSGAQEVSSTSEELSATLEEVSAKMEFVNEATSEIVRGTEEVSSSTEEISASMQEIGATTQELANKAQEGYKSSKEIQNRAINVKNNGVGSRENSKIIYKDKFHKVKEAIQDGKVVEEITVMTESIGAIAEQTNLLALNAAIEAARAGEHGRGFAVVAEEVRRLAEQSSETVANIQKVVSQVRTAFQKLSSSAEETLEYIDKNVMKDYETLVQTGEQYEEDAKFLYNMAQEIAVSTDEMSNTIDQINLAIQNVTGTTEEAASSSEGIMGGVSESTVAIEEIAKAAQSQAQLAEKLSELIQGFRV</sequence>
<dbReference type="InterPro" id="IPR004089">
    <property type="entry name" value="MCPsignal_dom"/>
</dbReference>
<evidence type="ECO:0000259" key="6">
    <source>
        <dbReference type="PROSITE" id="PS50111"/>
    </source>
</evidence>
<comment type="similarity">
    <text evidence="2">Belongs to the methyl-accepting chemotaxis (MCP) protein family.</text>
</comment>
<keyword evidence="5" id="KW-0472">Membrane</keyword>
<dbReference type="SMART" id="SM00304">
    <property type="entry name" value="HAMP"/>
    <property type="match status" value="1"/>
</dbReference>
<dbReference type="InterPro" id="IPR004090">
    <property type="entry name" value="Chemotax_Me-accpt_rcpt"/>
</dbReference>
<accession>A0ABS4JZD0</accession>
<evidence type="ECO:0000313" key="9">
    <source>
        <dbReference type="Proteomes" id="UP001519308"/>
    </source>
</evidence>
<dbReference type="PROSITE" id="PS50111">
    <property type="entry name" value="CHEMOTAXIS_TRANSDUC_2"/>
    <property type="match status" value="1"/>
</dbReference>
<feature type="domain" description="HAMP" evidence="7">
    <location>
        <begin position="225"/>
        <end position="277"/>
    </location>
</feature>
<proteinExistence type="inferred from homology"/>
<dbReference type="Pfam" id="PF12729">
    <property type="entry name" value="4HB_MCP_1"/>
    <property type="match status" value="1"/>
</dbReference>
<dbReference type="PRINTS" id="PR00260">
    <property type="entry name" value="CHEMTRNSDUCR"/>
</dbReference>
<evidence type="ECO:0000256" key="5">
    <source>
        <dbReference type="SAM" id="Phobius"/>
    </source>
</evidence>
<comment type="caution">
    <text evidence="8">The sequence shown here is derived from an EMBL/GenBank/DDBJ whole genome shotgun (WGS) entry which is preliminary data.</text>
</comment>
<dbReference type="PANTHER" id="PTHR32089:SF112">
    <property type="entry name" value="LYSOZYME-LIKE PROTEIN-RELATED"/>
    <property type="match status" value="1"/>
</dbReference>
<dbReference type="EMBL" id="JAGGLL010000004">
    <property type="protein sequence ID" value="MBP2020893.1"/>
    <property type="molecule type" value="Genomic_DNA"/>
</dbReference>
<protein>
    <submittedName>
        <fullName evidence="8">Methyl-accepting chemotaxis protein</fullName>
    </submittedName>
</protein>
<keyword evidence="1 3" id="KW-0807">Transducer</keyword>
<dbReference type="RefSeq" id="WP_021284331.1">
    <property type="nucleotide sequence ID" value="NZ_JAGGLL010000004.1"/>
</dbReference>
<dbReference type="SUPFAM" id="SSF58104">
    <property type="entry name" value="Methyl-accepting chemotaxis protein (MCP) signaling domain"/>
    <property type="match status" value="1"/>
</dbReference>
<dbReference type="SMART" id="SM00283">
    <property type="entry name" value="MA"/>
    <property type="match status" value="1"/>
</dbReference>
<keyword evidence="5" id="KW-0812">Transmembrane</keyword>
<feature type="coiled-coil region" evidence="4">
    <location>
        <begin position="258"/>
        <end position="310"/>
    </location>
</feature>